<comment type="caution">
    <text evidence="1">The sequence shown here is derived from an EMBL/GenBank/DDBJ whole genome shotgun (WGS) entry which is preliminary data.</text>
</comment>
<accession>A0A419SKF8</accession>
<protein>
    <recommendedName>
        <fullName evidence="3">PD-(D/E)XK endonuclease-like domain-containing protein</fullName>
    </recommendedName>
</protein>
<evidence type="ECO:0000313" key="2">
    <source>
        <dbReference type="Proteomes" id="UP000284219"/>
    </source>
</evidence>
<evidence type="ECO:0000313" key="1">
    <source>
        <dbReference type="EMBL" id="RKD24455.1"/>
    </source>
</evidence>
<sequence length="209" mass="24811">MNIRIQNLTDTHLSDFLTCPHSFWRKYIKKKRSSLNWREKMEQTIQRKVLEFFSHPMGNRSFIWTPTQASNQTIANHLLRSLKEDCHRSVPIFVYKKFSIPIPDWDIHITTTIPLAFWDDHGNFTVKKFLLDDTPEIMESWIFLCIYFCHLAFDQIPAQIELVNLVSGQMTVRTTHQTDIVTSKQYLHLLKSSITDPSQYFYDMQNISH</sequence>
<dbReference type="RefSeq" id="WP_120189753.1">
    <property type="nucleotide sequence ID" value="NZ_MCHY01000008.1"/>
</dbReference>
<reference evidence="1 2" key="1">
    <citation type="submission" date="2016-08" db="EMBL/GenBank/DDBJ databases">
        <title>Novel Firmicute Genomes.</title>
        <authorList>
            <person name="Poppleton D.I."/>
            <person name="Gribaldo S."/>
        </authorList>
    </citation>
    <scope>NUCLEOTIDE SEQUENCE [LARGE SCALE GENOMIC DNA]</scope>
    <source>
        <strain evidence="1 2">RAOx-1</strain>
    </source>
</reference>
<dbReference type="OrthoDB" id="2695569at2"/>
<proteinExistence type="predicted"/>
<organism evidence="1 2">
    <name type="scientific">Ammoniphilus oxalaticus</name>
    <dbReference type="NCBI Taxonomy" id="66863"/>
    <lineage>
        <taxon>Bacteria</taxon>
        <taxon>Bacillati</taxon>
        <taxon>Bacillota</taxon>
        <taxon>Bacilli</taxon>
        <taxon>Bacillales</taxon>
        <taxon>Paenibacillaceae</taxon>
        <taxon>Aneurinibacillus group</taxon>
        <taxon>Ammoniphilus</taxon>
    </lineage>
</organism>
<gene>
    <name evidence="1" type="ORF">BEP19_08695</name>
</gene>
<evidence type="ECO:0008006" key="3">
    <source>
        <dbReference type="Google" id="ProtNLM"/>
    </source>
</evidence>
<name>A0A419SKF8_9BACL</name>
<keyword evidence="2" id="KW-1185">Reference proteome</keyword>
<dbReference type="EMBL" id="MCHY01000008">
    <property type="protein sequence ID" value="RKD24455.1"/>
    <property type="molecule type" value="Genomic_DNA"/>
</dbReference>
<dbReference type="Proteomes" id="UP000284219">
    <property type="component" value="Unassembled WGS sequence"/>
</dbReference>
<dbReference type="AlphaFoldDB" id="A0A419SKF8"/>